<evidence type="ECO:0000313" key="1">
    <source>
        <dbReference type="EMBL" id="PSB39443.1"/>
    </source>
</evidence>
<proteinExistence type="predicted"/>
<keyword evidence="2" id="KW-1185">Reference proteome</keyword>
<dbReference type="EMBL" id="PVWP01000001">
    <property type="protein sequence ID" value="PSB39443.1"/>
    <property type="molecule type" value="Genomic_DNA"/>
</dbReference>
<sequence>MRLQLEPLDTLFFRDGTPFSGESTGPKEVGGLFPPHPASITGALRAALARANGWTGSGRWPAELNAAFGPGPDDLGLLSFTGPVLLRQGEPLFPVPLHLQGASEGGGWNPRALLRPGPPVACDLGPAVRLPELPAEIQGPERAELKEGEGWWLTLPGLERVLRGELPPSGALVAGGDLWKEERRIGIERDRSSRTAVDGMLYTTRHVRLAPGVSLGVEIALAPSDRNWNAPSGVLPLGGESRQAACSPWTQPFTLTAPQAAIDGSGRLLVIALTPLDLDADQALGRRPLADLGDARVVSACLGRPLRIGGWDSLARRPLDLQSFLPAGSVLFCELPDPGRLADTLAAGGGLARLGARQRWGYGLVALGTWTGTPA</sequence>
<evidence type="ECO:0000313" key="2">
    <source>
        <dbReference type="Proteomes" id="UP000238218"/>
    </source>
</evidence>
<reference evidence="1 2" key="1">
    <citation type="submission" date="2018-02" db="EMBL/GenBank/DDBJ databases">
        <authorList>
            <person name="Moore K."/>
            <person name="Momper L."/>
        </authorList>
    </citation>
    <scope>NUCLEOTIDE SEQUENCE [LARGE SCALE GENOMIC DNA]</scope>
    <source>
        <strain evidence="1 2">CCALA 015</strain>
    </source>
</reference>
<reference evidence="1 2" key="2">
    <citation type="submission" date="2018-03" db="EMBL/GenBank/DDBJ databases">
        <title>The ancient ancestry and fast evolution of plastids.</title>
        <authorList>
            <person name="Moore K.R."/>
            <person name="Magnabosco C."/>
            <person name="Momper L."/>
            <person name="Gold D.A."/>
            <person name="Bosak T."/>
            <person name="Fournier G.P."/>
        </authorList>
    </citation>
    <scope>NUCLEOTIDE SEQUENCE [LARGE SCALE GENOMIC DNA]</scope>
    <source>
        <strain evidence="1 2">CCALA 015</strain>
    </source>
</reference>
<dbReference type="InterPro" id="IPR019117">
    <property type="entry name" value="CRISPR-assoc_protein_Cmr3"/>
</dbReference>
<dbReference type="Proteomes" id="UP000238218">
    <property type="component" value="Unassembled WGS sequence"/>
</dbReference>
<dbReference type="RefSeq" id="WP_106219634.1">
    <property type="nucleotide sequence ID" value="NZ_PVWP01000001.1"/>
</dbReference>
<organism evidence="1 2">
    <name type="scientific">Aphanothece cf. minutissima CCALA 015</name>
    <dbReference type="NCBI Taxonomy" id="2107695"/>
    <lineage>
        <taxon>Bacteria</taxon>
        <taxon>Bacillati</taxon>
        <taxon>Cyanobacteriota</taxon>
        <taxon>Cyanophyceae</taxon>
        <taxon>Oscillatoriophycideae</taxon>
        <taxon>Chroococcales</taxon>
        <taxon>Aphanothecaceae</taxon>
        <taxon>Aphanothece</taxon>
    </lineage>
</organism>
<gene>
    <name evidence="1" type="ORF">C7B81_02035</name>
</gene>
<dbReference type="Gene3D" id="3.30.70.2940">
    <property type="match status" value="1"/>
</dbReference>
<comment type="caution">
    <text evidence="1">The sequence shown here is derived from an EMBL/GenBank/DDBJ whole genome shotgun (WGS) entry which is preliminary data.</text>
</comment>
<accession>A0ABX5FBZ9</accession>
<dbReference type="Pfam" id="PF09700">
    <property type="entry name" value="Cas_Cmr3"/>
    <property type="match status" value="1"/>
</dbReference>
<protein>
    <submittedName>
        <fullName evidence="1">Type III-B CRISPR module-associated protein Cmr3</fullName>
    </submittedName>
</protein>
<dbReference type="Gene3D" id="2.60.40.4350">
    <property type="match status" value="1"/>
</dbReference>
<name>A0ABX5FBZ9_9CHRO</name>